<feature type="domain" description="PPIase FKBP-type" evidence="11">
    <location>
        <begin position="6"/>
        <end position="80"/>
    </location>
</feature>
<protein>
    <recommendedName>
        <fullName evidence="10">Peptidyl-prolyl cis-trans isomerase</fullName>
        <ecNumber evidence="10">5.2.1.8</ecNumber>
    </recommendedName>
</protein>
<evidence type="ECO:0000256" key="6">
    <source>
        <dbReference type="ARBA" id="ARBA00023186"/>
    </source>
</evidence>
<dbReference type="AlphaFoldDB" id="W0DLH3"/>
<evidence type="ECO:0000256" key="7">
    <source>
        <dbReference type="ARBA" id="ARBA00023235"/>
    </source>
</evidence>
<keyword evidence="4" id="KW-0963">Cytoplasm</keyword>
<dbReference type="InterPro" id="IPR046357">
    <property type="entry name" value="PPIase_dom_sf"/>
</dbReference>
<dbReference type="InterPro" id="IPR001179">
    <property type="entry name" value="PPIase_FKBP_dom"/>
</dbReference>
<dbReference type="RefSeq" id="WP_006747771.1">
    <property type="nucleotide sequence ID" value="NZ_CP007029.1"/>
</dbReference>
<evidence type="ECO:0000313" key="13">
    <source>
        <dbReference type="Proteomes" id="UP000005289"/>
    </source>
</evidence>
<keyword evidence="5 9" id="KW-0697">Rotamase</keyword>
<evidence type="ECO:0000256" key="2">
    <source>
        <dbReference type="ARBA" id="ARBA00004496"/>
    </source>
</evidence>
<accession>W0DLH3</accession>
<sequence>MQISANKVVSIEYTLTNDQGQVLDTSKGREPMAYLQGHRNIIPGLESALEGKSAGDRVQVTIAPEQAYGERNDALRQAVPRTMFEDADQVTVGMQFQTMTEQGAQVVTVTAVDAEHVTVDANHPLAGETLNFDVTVVDVREASDEEREHGHVHGPGGHQH</sequence>
<dbReference type="PROSITE" id="PS50059">
    <property type="entry name" value="FKBP_PPIASE"/>
    <property type="match status" value="1"/>
</dbReference>
<dbReference type="Proteomes" id="UP000005289">
    <property type="component" value="Chromosome"/>
</dbReference>
<dbReference type="HOGENOM" id="CLU_098197_1_0_6"/>
<evidence type="ECO:0000256" key="10">
    <source>
        <dbReference type="RuleBase" id="RU003915"/>
    </source>
</evidence>
<reference evidence="12 13" key="1">
    <citation type="submission" date="2013-12" db="EMBL/GenBank/DDBJ databases">
        <authorList>
            <consortium name="DOE Joint Genome Institute"/>
            <person name="Muyzer G."/>
            <person name="Huntemann M."/>
            <person name="Han J."/>
            <person name="Chen A."/>
            <person name="Kyrpides N."/>
            <person name="Mavromatis K."/>
            <person name="Markowitz V."/>
            <person name="Palaniappan K."/>
            <person name="Ivanova N."/>
            <person name="Schaumberg A."/>
            <person name="Pati A."/>
            <person name="Liolios K."/>
            <person name="Nordberg H.P."/>
            <person name="Cantor M.N."/>
            <person name="Hua S.X."/>
            <person name="Woyke T."/>
        </authorList>
    </citation>
    <scope>NUCLEOTIDE SEQUENCE [LARGE SCALE GENOMIC DNA]</scope>
    <source>
        <strain evidence="12 13">ARh 1</strain>
    </source>
</reference>
<evidence type="ECO:0000256" key="1">
    <source>
        <dbReference type="ARBA" id="ARBA00000971"/>
    </source>
</evidence>
<evidence type="ECO:0000256" key="5">
    <source>
        <dbReference type="ARBA" id="ARBA00023110"/>
    </source>
</evidence>
<dbReference type="GO" id="GO:0005737">
    <property type="term" value="C:cytoplasm"/>
    <property type="evidence" value="ECO:0007669"/>
    <property type="project" value="UniProtKB-SubCell"/>
</dbReference>
<evidence type="ECO:0000256" key="4">
    <source>
        <dbReference type="ARBA" id="ARBA00022490"/>
    </source>
</evidence>
<dbReference type="PANTHER" id="PTHR47861">
    <property type="entry name" value="FKBP-TYPE PEPTIDYL-PROLYL CIS-TRANS ISOMERASE SLYD"/>
    <property type="match status" value="1"/>
</dbReference>
<comment type="catalytic activity">
    <reaction evidence="1 9 10">
        <text>[protein]-peptidylproline (omega=180) = [protein]-peptidylproline (omega=0)</text>
        <dbReference type="Rhea" id="RHEA:16237"/>
        <dbReference type="Rhea" id="RHEA-COMP:10747"/>
        <dbReference type="Rhea" id="RHEA-COMP:10748"/>
        <dbReference type="ChEBI" id="CHEBI:83833"/>
        <dbReference type="ChEBI" id="CHEBI:83834"/>
        <dbReference type="EC" id="5.2.1.8"/>
    </reaction>
</comment>
<dbReference type="Gene3D" id="3.10.50.40">
    <property type="match status" value="1"/>
</dbReference>
<evidence type="ECO:0000256" key="8">
    <source>
        <dbReference type="ARBA" id="ARBA00037071"/>
    </source>
</evidence>
<evidence type="ECO:0000256" key="9">
    <source>
        <dbReference type="PROSITE-ProRule" id="PRU00277"/>
    </source>
</evidence>
<gene>
    <name evidence="12" type="ORF">THITH_07370</name>
</gene>
<keyword evidence="13" id="KW-1185">Reference proteome</keyword>
<keyword evidence="6" id="KW-0143">Chaperone</keyword>
<dbReference type="OrthoDB" id="9808891at2"/>
<evidence type="ECO:0000256" key="3">
    <source>
        <dbReference type="ARBA" id="ARBA00006577"/>
    </source>
</evidence>
<dbReference type="STRING" id="713585.THITH_07370"/>
<dbReference type="KEGG" id="tti:THITH_07370"/>
<name>W0DLH3_9GAMM</name>
<organism evidence="12 13">
    <name type="scientific">Thioalkalivibrio paradoxus ARh 1</name>
    <dbReference type="NCBI Taxonomy" id="713585"/>
    <lineage>
        <taxon>Bacteria</taxon>
        <taxon>Pseudomonadati</taxon>
        <taxon>Pseudomonadota</taxon>
        <taxon>Gammaproteobacteria</taxon>
        <taxon>Chromatiales</taxon>
        <taxon>Ectothiorhodospiraceae</taxon>
        <taxon>Thioalkalivibrio</taxon>
    </lineage>
</organism>
<dbReference type="SUPFAM" id="SSF54534">
    <property type="entry name" value="FKBP-like"/>
    <property type="match status" value="1"/>
</dbReference>
<dbReference type="PANTHER" id="PTHR47861:SF3">
    <property type="entry name" value="FKBP-TYPE PEPTIDYL-PROLYL CIS-TRANS ISOMERASE SLYD"/>
    <property type="match status" value="1"/>
</dbReference>
<evidence type="ECO:0000313" key="12">
    <source>
        <dbReference type="EMBL" id="AHE98112.1"/>
    </source>
</evidence>
<dbReference type="GO" id="GO:0003755">
    <property type="term" value="F:peptidyl-prolyl cis-trans isomerase activity"/>
    <property type="evidence" value="ECO:0007669"/>
    <property type="project" value="UniProtKB-UniRule"/>
</dbReference>
<evidence type="ECO:0000259" key="11">
    <source>
        <dbReference type="PROSITE" id="PS50059"/>
    </source>
</evidence>
<comment type="similarity">
    <text evidence="3 10">Belongs to the FKBP-type PPIase family.</text>
</comment>
<comment type="subcellular location">
    <subcellularLocation>
        <location evidence="2">Cytoplasm</location>
    </subcellularLocation>
</comment>
<dbReference type="EMBL" id="CP007029">
    <property type="protein sequence ID" value="AHE98112.1"/>
    <property type="molecule type" value="Genomic_DNA"/>
</dbReference>
<proteinExistence type="inferred from homology"/>
<dbReference type="EC" id="5.2.1.8" evidence="10"/>
<dbReference type="Pfam" id="PF00254">
    <property type="entry name" value="FKBP_C"/>
    <property type="match status" value="1"/>
</dbReference>
<dbReference type="GO" id="GO:0042026">
    <property type="term" value="P:protein refolding"/>
    <property type="evidence" value="ECO:0007669"/>
    <property type="project" value="UniProtKB-ARBA"/>
</dbReference>
<keyword evidence="7 9" id="KW-0413">Isomerase</keyword>
<comment type="function">
    <text evidence="8">Also involved in hydrogenase metallocenter assembly, probably by participating in the nickel insertion step. This function in hydrogenase biosynthesis requires chaperone activity and the presence of the metal-binding domain, but not PPIase activity.</text>
</comment>